<dbReference type="AlphaFoldDB" id="A0A919KKA1"/>
<keyword evidence="2" id="KW-1185">Reference proteome</keyword>
<dbReference type="Proteomes" id="UP000617734">
    <property type="component" value="Unassembled WGS sequence"/>
</dbReference>
<proteinExistence type="predicted"/>
<sequence>MAHPLAIITLLVLLFRLGLWLNKQRKTTAGRDAPAAGLVPRAELVEVGSEPGDPAARAALDAAKAGNWRPAAAYLSDGEGDWSTRYARMNPFGDLAATDDIWLWQWRKEHPDSPEAAQVHTGALVKRAWEIRTGKYASQVTREQAMGFHQVLQEAAEVSYEAIRLAPAGDPNAWVMQQSIALGQGWSHERYRALWAEIVAREPHHFGAHTAALQYWCEKWHGSTELMHEFADTAIAGAPAGSLLTVLKLRAYWEQVLRDKSAASLHCSAEYTAALDAALADLAAADPAHPGIAPASGWIAHGLIENGRPAQALNLFRRMGREIAGPWIYYGDPAAVFDAARTKAARAAA</sequence>
<evidence type="ECO:0000313" key="1">
    <source>
        <dbReference type="EMBL" id="GHH59287.1"/>
    </source>
</evidence>
<organism evidence="1 2">
    <name type="scientific">Kitasatospora indigofera</name>
    <dbReference type="NCBI Taxonomy" id="67307"/>
    <lineage>
        <taxon>Bacteria</taxon>
        <taxon>Bacillati</taxon>
        <taxon>Actinomycetota</taxon>
        <taxon>Actinomycetes</taxon>
        <taxon>Kitasatosporales</taxon>
        <taxon>Streptomycetaceae</taxon>
        <taxon>Kitasatospora</taxon>
    </lineage>
</organism>
<dbReference type="RefSeq" id="WP_190208811.1">
    <property type="nucleotide sequence ID" value="NZ_BNBO01000001.1"/>
</dbReference>
<dbReference type="EMBL" id="BNBO01000001">
    <property type="protein sequence ID" value="GHH59287.1"/>
    <property type="molecule type" value="Genomic_DNA"/>
</dbReference>
<protein>
    <recommendedName>
        <fullName evidence="3">DUF4034 domain-containing protein</fullName>
    </recommendedName>
</protein>
<accession>A0A919KKA1</accession>
<comment type="caution">
    <text evidence="1">The sequence shown here is derived from an EMBL/GenBank/DDBJ whole genome shotgun (WGS) entry which is preliminary data.</text>
</comment>
<name>A0A919KKA1_9ACTN</name>
<reference evidence="1" key="1">
    <citation type="journal article" date="2014" name="Int. J. Syst. Evol. Microbiol.">
        <title>Complete genome sequence of Corynebacterium casei LMG S-19264T (=DSM 44701T), isolated from a smear-ripened cheese.</title>
        <authorList>
            <consortium name="US DOE Joint Genome Institute (JGI-PGF)"/>
            <person name="Walter F."/>
            <person name="Albersmeier A."/>
            <person name="Kalinowski J."/>
            <person name="Ruckert C."/>
        </authorList>
    </citation>
    <scope>NUCLEOTIDE SEQUENCE</scope>
    <source>
        <strain evidence="1">JCM 4646</strain>
    </source>
</reference>
<evidence type="ECO:0008006" key="3">
    <source>
        <dbReference type="Google" id="ProtNLM"/>
    </source>
</evidence>
<evidence type="ECO:0000313" key="2">
    <source>
        <dbReference type="Proteomes" id="UP000617734"/>
    </source>
</evidence>
<reference evidence="1" key="2">
    <citation type="submission" date="2020-09" db="EMBL/GenBank/DDBJ databases">
        <authorList>
            <person name="Sun Q."/>
            <person name="Ohkuma M."/>
        </authorList>
    </citation>
    <scope>NUCLEOTIDE SEQUENCE</scope>
    <source>
        <strain evidence="1">JCM 4646</strain>
    </source>
</reference>
<gene>
    <name evidence="1" type="ORF">GCM10018781_02230</name>
</gene>
<dbReference type="GeneID" id="95350776"/>